<reference evidence="2 3" key="1">
    <citation type="submission" date="2024-06" db="EMBL/GenBank/DDBJ databases">
        <title>Lysinibacillus zambalefons sp. nov., a Novel Firmicute Isolated from the Poon Bato Zambales Hyperalkaline Spring.</title>
        <authorList>
            <person name="Aja J.A."/>
            <person name="Lazaro J.E.H."/>
            <person name="Llorin L.D."/>
            <person name="Lim K.R."/>
            <person name="Teodosio J."/>
            <person name="Dalisay D.S."/>
        </authorList>
    </citation>
    <scope>NUCLEOTIDE SEQUENCE [LARGE SCALE GENOMIC DNA]</scope>
    <source>
        <strain evidence="2 3">M3</strain>
    </source>
</reference>
<keyword evidence="3" id="KW-1185">Reference proteome</keyword>
<protein>
    <recommendedName>
        <fullName evidence="1">DUF7662 domain-containing protein</fullName>
    </recommendedName>
</protein>
<dbReference type="Proteomes" id="UP001478862">
    <property type="component" value="Unassembled WGS sequence"/>
</dbReference>
<comment type="caution">
    <text evidence="2">The sequence shown here is derived from an EMBL/GenBank/DDBJ whole genome shotgun (WGS) entry which is preliminary data.</text>
</comment>
<proteinExistence type="predicted"/>
<accession>A0ABV1MXT3</accession>
<evidence type="ECO:0000313" key="2">
    <source>
        <dbReference type="EMBL" id="MEQ6357321.1"/>
    </source>
</evidence>
<feature type="domain" description="DUF7662" evidence="1">
    <location>
        <begin position="6"/>
        <end position="80"/>
    </location>
</feature>
<evidence type="ECO:0000313" key="3">
    <source>
        <dbReference type="Proteomes" id="UP001478862"/>
    </source>
</evidence>
<name>A0ABV1MXT3_9BACI</name>
<dbReference type="InterPro" id="IPR056079">
    <property type="entry name" value="DUF7662"/>
</dbReference>
<sequence>MRGEKYLQLQQFLKSNGSECIALSFGNIEMILGFKLPDSAYKYSAWWSNNIGSHTQAHSWVDAGYKTQSIQLGNQVIFKKDIIR</sequence>
<dbReference type="RefSeq" id="WP_349661684.1">
    <property type="nucleotide sequence ID" value="NZ_JBEGDG010000024.1"/>
</dbReference>
<gene>
    <name evidence="2" type="ORF">ABNX05_22150</name>
</gene>
<evidence type="ECO:0000259" key="1">
    <source>
        <dbReference type="Pfam" id="PF24698"/>
    </source>
</evidence>
<dbReference type="Pfam" id="PF24698">
    <property type="entry name" value="DUF7662"/>
    <property type="match status" value="1"/>
</dbReference>
<dbReference type="EMBL" id="JBEGDG010000024">
    <property type="protein sequence ID" value="MEQ6357321.1"/>
    <property type="molecule type" value="Genomic_DNA"/>
</dbReference>
<organism evidence="2 3">
    <name type="scientific">Lysinibacillus zambalensis</name>
    <dbReference type="NCBI Taxonomy" id="3160866"/>
    <lineage>
        <taxon>Bacteria</taxon>
        <taxon>Bacillati</taxon>
        <taxon>Bacillota</taxon>
        <taxon>Bacilli</taxon>
        <taxon>Bacillales</taxon>
        <taxon>Bacillaceae</taxon>
        <taxon>Lysinibacillus</taxon>
    </lineage>
</organism>